<accession>A0A1S1MRX5</accession>
<dbReference type="RefSeq" id="WP_070986227.1">
    <property type="nucleotide sequence ID" value="NZ_MKJU01000028.1"/>
</dbReference>
<dbReference type="Gene3D" id="3.40.250.10">
    <property type="entry name" value="Rhodanese-like domain"/>
    <property type="match status" value="1"/>
</dbReference>
<dbReference type="UniPathway" id="UPA00060"/>
<evidence type="ECO:0000256" key="7">
    <source>
        <dbReference type="ARBA" id="ARBA00022884"/>
    </source>
</evidence>
<feature type="active site" description="Cysteine persulfide intermediate" evidence="11">
    <location>
        <position position="459"/>
    </location>
</feature>
<comment type="caution">
    <text evidence="14">The sequence shown here is derived from an EMBL/GenBank/DDBJ whole genome shotgun (WGS) entry which is preliminary data.</text>
</comment>
<evidence type="ECO:0000256" key="11">
    <source>
        <dbReference type="HAMAP-Rule" id="MF_00021"/>
    </source>
</evidence>
<dbReference type="Pfam" id="PF02568">
    <property type="entry name" value="ThiI"/>
    <property type="match status" value="1"/>
</dbReference>
<feature type="domain" description="Rhodanese" evidence="12">
    <location>
        <begin position="407"/>
        <end position="484"/>
    </location>
</feature>
<feature type="binding site" evidence="11">
    <location>
        <position position="299"/>
    </location>
    <ligand>
        <name>ATP</name>
        <dbReference type="ChEBI" id="CHEBI:30616"/>
    </ligand>
</feature>
<evidence type="ECO:0000256" key="2">
    <source>
        <dbReference type="ARBA" id="ARBA00022490"/>
    </source>
</evidence>
<dbReference type="Pfam" id="PF02926">
    <property type="entry name" value="THUMP"/>
    <property type="match status" value="1"/>
</dbReference>
<evidence type="ECO:0000259" key="13">
    <source>
        <dbReference type="PROSITE" id="PS51165"/>
    </source>
</evidence>
<dbReference type="EC" id="2.8.1.4" evidence="11"/>
<dbReference type="InterPro" id="IPR020536">
    <property type="entry name" value="ThiI_AANH"/>
</dbReference>
<dbReference type="CDD" id="cd11716">
    <property type="entry name" value="THUMP_ThiI"/>
    <property type="match status" value="1"/>
</dbReference>
<feature type="domain" description="THUMP" evidence="13">
    <location>
        <begin position="64"/>
        <end position="168"/>
    </location>
</feature>
<dbReference type="InterPro" id="IPR036873">
    <property type="entry name" value="Rhodanese-like_dom_sf"/>
</dbReference>
<dbReference type="GO" id="GO:0009229">
    <property type="term" value="P:thiamine diphosphate biosynthetic process"/>
    <property type="evidence" value="ECO:0007669"/>
    <property type="project" value="UniProtKB-UniRule"/>
</dbReference>
<dbReference type="EMBL" id="MKJU01000028">
    <property type="protein sequence ID" value="OHU89599.1"/>
    <property type="molecule type" value="Genomic_DNA"/>
</dbReference>
<gene>
    <name evidence="11" type="primary">thiI</name>
    <name evidence="14" type="ORF">BET10_15850</name>
</gene>
<evidence type="ECO:0000256" key="3">
    <source>
        <dbReference type="ARBA" id="ARBA00022555"/>
    </source>
</evidence>
<dbReference type="CDD" id="cd00158">
    <property type="entry name" value="RHOD"/>
    <property type="match status" value="1"/>
</dbReference>
<keyword evidence="6 11" id="KW-0067">ATP-binding</keyword>
<feature type="binding site" evidence="11">
    <location>
        <position position="290"/>
    </location>
    <ligand>
        <name>ATP</name>
        <dbReference type="ChEBI" id="CHEBI:30616"/>
    </ligand>
</feature>
<keyword evidence="2 11" id="KW-0963">Cytoplasm</keyword>
<keyword evidence="4 11" id="KW-0808">Transferase</keyword>
<dbReference type="CDD" id="cd01712">
    <property type="entry name" value="PPase_ThiI"/>
    <property type="match status" value="1"/>
</dbReference>
<dbReference type="Proteomes" id="UP000179786">
    <property type="component" value="Unassembled WGS sequence"/>
</dbReference>
<dbReference type="PANTHER" id="PTHR43209:SF1">
    <property type="entry name" value="TRNA SULFURTRANSFERASE"/>
    <property type="match status" value="1"/>
</dbReference>
<proteinExistence type="inferred from homology"/>
<dbReference type="GO" id="GO:0004810">
    <property type="term" value="F:CCA tRNA nucleotidyltransferase activity"/>
    <property type="evidence" value="ECO:0007669"/>
    <property type="project" value="InterPro"/>
</dbReference>
<dbReference type="GO" id="GO:0005829">
    <property type="term" value="C:cytosol"/>
    <property type="evidence" value="ECO:0007669"/>
    <property type="project" value="TreeGrafter"/>
</dbReference>
<dbReference type="SMART" id="SM00981">
    <property type="entry name" value="THUMP"/>
    <property type="match status" value="1"/>
</dbReference>
<dbReference type="OrthoDB" id="9773948at2"/>
<evidence type="ECO:0000256" key="6">
    <source>
        <dbReference type="ARBA" id="ARBA00022840"/>
    </source>
</evidence>
<feature type="binding site" evidence="11">
    <location>
        <begin position="186"/>
        <end position="187"/>
    </location>
    <ligand>
        <name>ATP</name>
        <dbReference type="ChEBI" id="CHEBI:30616"/>
    </ligand>
</feature>
<dbReference type="PROSITE" id="PS51165">
    <property type="entry name" value="THUMP"/>
    <property type="match status" value="1"/>
</dbReference>
<dbReference type="SUPFAM" id="SSF52821">
    <property type="entry name" value="Rhodanese/Cell cycle control phosphatase"/>
    <property type="match status" value="1"/>
</dbReference>
<evidence type="ECO:0000313" key="14">
    <source>
        <dbReference type="EMBL" id="OHU89599.1"/>
    </source>
</evidence>
<evidence type="ECO:0000256" key="4">
    <source>
        <dbReference type="ARBA" id="ARBA00022679"/>
    </source>
</evidence>
<keyword evidence="5 11" id="KW-0547">Nucleotide-binding</keyword>
<keyword evidence="10 11" id="KW-0676">Redox-active center</keyword>
<dbReference type="PROSITE" id="PS50206">
    <property type="entry name" value="RHODANESE_3"/>
    <property type="match status" value="1"/>
</dbReference>
<feature type="disulfide bond" description="Redox-active" evidence="11">
    <location>
        <begin position="347"/>
        <end position="459"/>
    </location>
</feature>
<comment type="similarity">
    <text evidence="11">Belongs to the ThiI family.</text>
</comment>
<dbReference type="Gene3D" id="3.40.50.620">
    <property type="entry name" value="HUPs"/>
    <property type="match status" value="1"/>
</dbReference>
<dbReference type="InterPro" id="IPR049961">
    <property type="entry name" value="ThiI_N"/>
</dbReference>
<comment type="caution">
    <text evidence="11">Lacks conserved residue(s) required for the propagation of feature annotation.</text>
</comment>
<comment type="pathway">
    <text evidence="11">Cofactor biosynthesis; thiamine diphosphate biosynthesis.</text>
</comment>
<keyword evidence="15" id="KW-1185">Reference proteome</keyword>
<dbReference type="GO" id="GO:0009228">
    <property type="term" value="P:thiamine biosynthetic process"/>
    <property type="evidence" value="ECO:0007669"/>
    <property type="project" value="UniProtKB-KW"/>
</dbReference>
<keyword evidence="9 11" id="KW-1015">Disulfide bond</keyword>
<dbReference type="InterPro" id="IPR054173">
    <property type="entry name" value="ThiI_fer"/>
</dbReference>
<dbReference type="InterPro" id="IPR004114">
    <property type="entry name" value="THUMP_dom"/>
</dbReference>
<evidence type="ECO:0000256" key="1">
    <source>
        <dbReference type="ARBA" id="ARBA00004496"/>
    </source>
</evidence>
<evidence type="ECO:0000259" key="12">
    <source>
        <dbReference type="PROSITE" id="PS50206"/>
    </source>
</evidence>
<dbReference type="NCBIfam" id="TIGR04271">
    <property type="entry name" value="ThiI_C_thiazole"/>
    <property type="match status" value="1"/>
</dbReference>
<dbReference type="STRING" id="1859457.BET10_15850"/>
<protein>
    <recommendedName>
        <fullName evidence="11">tRNA sulfurtransferase</fullName>
        <ecNumber evidence="11">2.8.1.4</ecNumber>
    </recommendedName>
    <alternativeName>
        <fullName evidence="11">Sulfur carrier protein ThiS sulfurtransferase</fullName>
    </alternativeName>
    <alternativeName>
        <fullName evidence="11">Thiamine biosynthesis protein ThiI</fullName>
    </alternativeName>
    <alternativeName>
        <fullName evidence="11">tRNA 4-thiouridine synthase</fullName>
    </alternativeName>
</protein>
<dbReference type="InterPro" id="IPR026340">
    <property type="entry name" value="THII_Thiazole_biosynth_dom"/>
</dbReference>
<dbReference type="InterPro" id="IPR001763">
    <property type="entry name" value="Rhodanese-like_dom"/>
</dbReference>
<dbReference type="GO" id="GO:0052837">
    <property type="term" value="P:thiazole biosynthetic process"/>
    <property type="evidence" value="ECO:0007669"/>
    <property type="project" value="InterPro"/>
</dbReference>
<comment type="function">
    <text evidence="11">Catalyzes the ATP-dependent transfer of a sulfur to tRNA to produce 4-thiouridine in position 8 of tRNAs, which functions as a near-UV photosensor. Also catalyzes the transfer of sulfur to the sulfur carrier protein ThiS, forming ThiS-thiocarboxylate. This is a step in the synthesis of thiazole, in the thiamine biosynthesis pathway. The sulfur is donated as persulfide by IscS.</text>
</comment>
<keyword evidence="8 11" id="KW-0784">Thiamine biosynthesis</keyword>
<evidence type="ECO:0000256" key="10">
    <source>
        <dbReference type="ARBA" id="ARBA00023284"/>
    </source>
</evidence>
<keyword evidence="3 11" id="KW-0820">tRNA-binding</keyword>
<dbReference type="SUPFAM" id="SSF52402">
    <property type="entry name" value="Adenine nucleotide alpha hydrolases-like"/>
    <property type="match status" value="1"/>
</dbReference>
<dbReference type="InterPro" id="IPR003720">
    <property type="entry name" value="tRNA_STrfase"/>
</dbReference>
<dbReference type="InterPro" id="IPR050102">
    <property type="entry name" value="tRNA_sulfurtransferase_ThiI"/>
</dbReference>
<evidence type="ECO:0000256" key="5">
    <source>
        <dbReference type="ARBA" id="ARBA00022741"/>
    </source>
</evidence>
<dbReference type="Pfam" id="PF00581">
    <property type="entry name" value="Rhodanese"/>
    <property type="match status" value="1"/>
</dbReference>
<dbReference type="NCBIfam" id="TIGR00342">
    <property type="entry name" value="tRNA uracil 4-sulfurtransferase ThiI"/>
    <property type="match status" value="1"/>
</dbReference>
<dbReference type="InterPro" id="IPR014729">
    <property type="entry name" value="Rossmann-like_a/b/a_fold"/>
</dbReference>
<dbReference type="Gene3D" id="3.30.2130.30">
    <property type="match status" value="1"/>
</dbReference>
<name>A0A1S1MRX5_9GAMM</name>
<feature type="binding site" evidence="11">
    <location>
        <position position="268"/>
    </location>
    <ligand>
        <name>ATP</name>
        <dbReference type="ChEBI" id="CHEBI:30616"/>
    </ligand>
</feature>
<dbReference type="PANTHER" id="PTHR43209">
    <property type="entry name" value="TRNA SULFURTRANSFERASE"/>
    <property type="match status" value="1"/>
</dbReference>
<evidence type="ECO:0000256" key="9">
    <source>
        <dbReference type="ARBA" id="ARBA00023157"/>
    </source>
</evidence>
<dbReference type="AlphaFoldDB" id="A0A1S1MRX5"/>
<evidence type="ECO:0000313" key="15">
    <source>
        <dbReference type="Proteomes" id="UP000179786"/>
    </source>
</evidence>
<comment type="catalytic activity">
    <reaction evidence="11">
        <text>[ThiS sulfur-carrier protein]-C-terminal Gly-Gly-AMP + S-sulfanyl-L-cysteinyl-[cysteine desulfurase] + AH2 = [ThiS sulfur-carrier protein]-C-terminal-Gly-aminoethanethioate + L-cysteinyl-[cysteine desulfurase] + A + AMP + 2 H(+)</text>
        <dbReference type="Rhea" id="RHEA:43340"/>
        <dbReference type="Rhea" id="RHEA-COMP:12157"/>
        <dbReference type="Rhea" id="RHEA-COMP:12158"/>
        <dbReference type="Rhea" id="RHEA-COMP:12910"/>
        <dbReference type="Rhea" id="RHEA-COMP:19908"/>
        <dbReference type="ChEBI" id="CHEBI:13193"/>
        <dbReference type="ChEBI" id="CHEBI:15378"/>
        <dbReference type="ChEBI" id="CHEBI:17499"/>
        <dbReference type="ChEBI" id="CHEBI:29950"/>
        <dbReference type="ChEBI" id="CHEBI:61963"/>
        <dbReference type="ChEBI" id="CHEBI:90618"/>
        <dbReference type="ChEBI" id="CHEBI:232372"/>
        <dbReference type="ChEBI" id="CHEBI:456215"/>
    </reaction>
</comment>
<comment type="subcellular location">
    <subcellularLocation>
        <location evidence="1 11">Cytoplasm</location>
    </subcellularLocation>
</comment>
<dbReference type="InterPro" id="IPR049962">
    <property type="entry name" value="THUMP_ThiI"/>
</dbReference>
<evidence type="ECO:0000256" key="8">
    <source>
        <dbReference type="ARBA" id="ARBA00022977"/>
    </source>
</evidence>
<reference evidence="14 15" key="1">
    <citation type="submission" date="2016-09" db="EMBL/GenBank/DDBJ databases">
        <title>Pseudoalteromonas amylolytica sp. nov., isolated from the surface seawater.</title>
        <authorList>
            <person name="Wu Y.-H."/>
            <person name="Cheng H."/>
            <person name="Jin X.-B."/>
            <person name="Wang C.-S."/>
            <person name="Xu X.-W."/>
        </authorList>
    </citation>
    <scope>NUCLEOTIDE SEQUENCE [LARGE SCALE GENOMIC DNA]</scope>
    <source>
        <strain evidence="14 15">JW1</strain>
    </source>
</reference>
<dbReference type="GO" id="GO:0005524">
    <property type="term" value="F:ATP binding"/>
    <property type="evidence" value="ECO:0007669"/>
    <property type="project" value="UniProtKB-UniRule"/>
</dbReference>
<sequence>MFKFIVKLHPEIAIKSKSVRKRFTKLLEKNIEILLSRIDEQIKVKNNWDNITVTSAKSDPSTRSALIDNLKRVPGIVQFIEVQETHFDSLDDIYQRTLTLAGHTIENKTFCVRVKRRGNHDFTSSDVERYVGGGLNQNVSGASVKLSKPEVTVKIEIKDDLAYIVTHTHYGIGGFPLPTQEDVLSLISGGFDSGVASYQMIRKGARTHFLFFNLGGAAHEIGVKQVSHYLWKQYSSTHRVKFITVDFEPVVAEILENIENGQMGVVLKRMMMRAGSQVAERFNIPALVTGESIGQVSSQTLANLNVIDRVTETLIVRPLIQHDKADIIKIAREIGTIEMAEAMPEYCGVISKKPTVKAKLETILEEEQKFDFDVLDTVVANAVVKDIRDIEAEAKEEVKEAETASELPANGVVLDIRSPDEEDANPLEIEGVEVVHLPFFRLATKFADLPQDKEYYLYCAKGVMSQLQALILHENGFNNVKVYKPE</sequence>
<comment type="catalytic activity">
    <reaction evidence="11">
        <text>[ThiI sulfur-carrier protein]-S-sulfanyl-L-cysteine + a uridine in tRNA + 2 reduced [2Fe-2S]-[ferredoxin] + ATP + H(+) = [ThiI sulfur-carrier protein]-L-cysteine + a 4-thiouridine in tRNA + 2 oxidized [2Fe-2S]-[ferredoxin] + AMP + diphosphate</text>
        <dbReference type="Rhea" id="RHEA:24176"/>
        <dbReference type="Rhea" id="RHEA-COMP:10000"/>
        <dbReference type="Rhea" id="RHEA-COMP:10001"/>
        <dbReference type="Rhea" id="RHEA-COMP:13337"/>
        <dbReference type="Rhea" id="RHEA-COMP:13338"/>
        <dbReference type="Rhea" id="RHEA-COMP:13339"/>
        <dbReference type="Rhea" id="RHEA-COMP:13340"/>
        <dbReference type="ChEBI" id="CHEBI:15378"/>
        <dbReference type="ChEBI" id="CHEBI:29950"/>
        <dbReference type="ChEBI" id="CHEBI:30616"/>
        <dbReference type="ChEBI" id="CHEBI:33019"/>
        <dbReference type="ChEBI" id="CHEBI:33737"/>
        <dbReference type="ChEBI" id="CHEBI:33738"/>
        <dbReference type="ChEBI" id="CHEBI:61963"/>
        <dbReference type="ChEBI" id="CHEBI:65315"/>
        <dbReference type="ChEBI" id="CHEBI:136798"/>
        <dbReference type="ChEBI" id="CHEBI:456215"/>
        <dbReference type="EC" id="2.8.1.4"/>
    </reaction>
</comment>
<dbReference type="GO" id="GO:0000049">
    <property type="term" value="F:tRNA binding"/>
    <property type="evidence" value="ECO:0007669"/>
    <property type="project" value="UniProtKB-UniRule"/>
</dbReference>
<keyword evidence="7 11" id="KW-0694">RNA-binding</keyword>
<dbReference type="Pfam" id="PF22025">
    <property type="entry name" value="ThiI_fer"/>
    <property type="match status" value="1"/>
</dbReference>
<dbReference type="GO" id="GO:0002937">
    <property type="term" value="P:tRNA 4-thiouridine biosynthesis"/>
    <property type="evidence" value="ECO:0007669"/>
    <property type="project" value="TreeGrafter"/>
</dbReference>
<dbReference type="GO" id="GO:0140741">
    <property type="term" value="F:tRNA-uracil-4 sulfurtransferase activity"/>
    <property type="evidence" value="ECO:0007669"/>
    <property type="project" value="UniProtKB-EC"/>
</dbReference>
<dbReference type="SUPFAM" id="SSF143437">
    <property type="entry name" value="THUMP domain-like"/>
    <property type="match status" value="1"/>
</dbReference>
<organism evidence="14 15">
    <name type="scientific">Pseudoalteromonas amylolytica</name>
    <dbReference type="NCBI Taxonomy" id="1859457"/>
    <lineage>
        <taxon>Bacteria</taxon>
        <taxon>Pseudomonadati</taxon>
        <taxon>Pseudomonadota</taxon>
        <taxon>Gammaproteobacteria</taxon>
        <taxon>Alteromonadales</taxon>
        <taxon>Pseudoalteromonadaceae</taxon>
        <taxon>Pseudoalteromonas</taxon>
    </lineage>
</organism>
<dbReference type="HAMAP" id="MF_00021">
    <property type="entry name" value="ThiI"/>
    <property type="match status" value="1"/>
</dbReference>